<dbReference type="HAMAP" id="MF_00692">
    <property type="entry name" value="SelO"/>
    <property type="match status" value="1"/>
</dbReference>
<dbReference type="EC" id="2.7.7.-" evidence="8"/>
<dbReference type="Pfam" id="PF02696">
    <property type="entry name" value="SelO"/>
    <property type="match status" value="1"/>
</dbReference>
<evidence type="ECO:0000256" key="9">
    <source>
        <dbReference type="SAM" id="MobiDB-lite"/>
    </source>
</evidence>
<dbReference type="InterPro" id="IPR003846">
    <property type="entry name" value="SelO"/>
</dbReference>
<comment type="catalytic activity">
    <reaction evidence="8">
        <text>L-tyrosyl-[protein] + UTP = O-(5'-uridylyl)-L-tyrosyl-[protein] + diphosphate</text>
        <dbReference type="Rhea" id="RHEA:83887"/>
        <dbReference type="Rhea" id="RHEA-COMP:10136"/>
        <dbReference type="Rhea" id="RHEA-COMP:20238"/>
        <dbReference type="ChEBI" id="CHEBI:33019"/>
        <dbReference type="ChEBI" id="CHEBI:46398"/>
        <dbReference type="ChEBI" id="CHEBI:46858"/>
        <dbReference type="ChEBI" id="CHEBI:90602"/>
    </reaction>
</comment>
<dbReference type="EMBL" id="JAIUJS010000001">
    <property type="protein sequence ID" value="MCA0152037.1"/>
    <property type="molecule type" value="Genomic_DNA"/>
</dbReference>
<dbReference type="RefSeq" id="WP_224476978.1">
    <property type="nucleotide sequence ID" value="NZ_JAIUJS010000001.1"/>
</dbReference>
<keyword evidence="11" id="KW-1185">Reference proteome</keyword>
<comment type="similarity">
    <text evidence="1 8">Belongs to the SELO family.</text>
</comment>
<keyword evidence="7 8" id="KW-0460">Magnesium</keyword>
<evidence type="ECO:0000313" key="10">
    <source>
        <dbReference type="EMBL" id="MCA0152037.1"/>
    </source>
</evidence>
<comment type="catalytic activity">
    <reaction evidence="8">
        <text>L-seryl-[protein] + ATP = 3-O-(5'-adenylyl)-L-seryl-[protein] + diphosphate</text>
        <dbReference type="Rhea" id="RHEA:58120"/>
        <dbReference type="Rhea" id="RHEA-COMP:9863"/>
        <dbReference type="Rhea" id="RHEA-COMP:15073"/>
        <dbReference type="ChEBI" id="CHEBI:29999"/>
        <dbReference type="ChEBI" id="CHEBI:30616"/>
        <dbReference type="ChEBI" id="CHEBI:33019"/>
        <dbReference type="ChEBI" id="CHEBI:142516"/>
        <dbReference type="EC" id="2.7.7.108"/>
    </reaction>
</comment>
<dbReference type="EC" id="2.7.7.108" evidence="8"/>
<dbReference type="PANTHER" id="PTHR32057:SF14">
    <property type="entry name" value="PROTEIN ADENYLYLTRANSFERASE SELO, MITOCHONDRIAL"/>
    <property type="match status" value="1"/>
</dbReference>
<keyword evidence="2 8" id="KW-0808">Transferase</keyword>
<comment type="catalytic activity">
    <reaction evidence="8">
        <text>L-histidyl-[protein] + UTP = N(tele)-(5'-uridylyl)-L-histidyl-[protein] + diphosphate</text>
        <dbReference type="Rhea" id="RHEA:83891"/>
        <dbReference type="Rhea" id="RHEA-COMP:9745"/>
        <dbReference type="Rhea" id="RHEA-COMP:20239"/>
        <dbReference type="ChEBI" id="CHEBI:29979"/>
        <dbReference type="ChEBI" id="CHEBI:33019"/>
        <dbReference type="ChEBI" id="CHEBI:46398"/>
        <dbReference type="ChEBI" id="CHEBI:233474"/>
    </reaction>
</comment>
<sequence>MHLNISDTYNKELPSDDNSENTRRQVFKAAYSFVRPLIPSNPILIHSSKQLAKDIGLEVKDLTSKEFLEIFSGTTVYPNTKPYAMAYAGHQFGNWAGQLGDGRAINLFEVNQNNKQWAFQLKGAGETPYSRQGDGLAVLRSSIREYLCSEAMHHLGVPTTRALSLMLSGDDVLRDMLYDGNSAYEKGAIVCRVAPTFIRFGNFELFASRQDFKNLKKLTDYTIRHFFPHMGNPSKTVYVKLFREVALRTLDMIIHWQRVGFVHGVMNTDNMSILGLTIDYGPYGWLEGFDFGWTPNTTDRQNKRYRFGNQPNIGLWNLLQLANALYPLVEEAEPFESVLKSYQTDFERKSLEMMCSKLGLHTIKQSDLKLITSLEDCLLAEETDMTIFFRLLSNYKKGEPMKGISIIKDAFYNLDQLSDDAVSHWNNWFLEYDKRLQLETLANIDRKKVMNLANPKYVLRNYMAQLAIDDADKGDYGLIDELFDLLKHPYDEQPSKEKWFVKRPEWARHKVGCSMLSCSS</sequence>
<name>A0ABS7XZJ2_9FLAO</name>
<dbReference type="Proteomes" id="UP001198402">
    <property type="component" value="Unassembled WGS sequence"/>
</dbReference>
<gene>
    <name evidence="8" type="primary">ydiU</name>
    <name evidence="8" type="synonym">selO</name>
    <name evidence="10" type="ORF">LBV24_02335</name>
</gene>
<evidence type="ECO:0000256" key="5">
    <source>
        <dbReference type="ARBA" id="ARBA00022741"/>
    </source>
</evidence>
<feature type="binding site" evidence="8">
    <location>
        <position position="122"/>
    </location>
    <ligand>
        <name>ATP</name>
        <dbReference type="ChEBI" id="CHEBI:30616"/>
    </ligand>
</feature>
<feature type="binding site" evidence="8">
    <location>
        <position position="192"/>
    </location>
    <ligand>
        <name>ATP</name>
        <dbReference type="ChEBI" id="CHEBI:30616"/>
    </ligand>
</feature>
<feature type="binding site" evidence="8">
    <location>
        <position position="199"/>
    </location>
    <ligand>
        <name>ATP</name>
        <dbReference type="ChEBI" id="CHEBI:30616"/>
    </ligand>
</feature>
<evidence type="ECO:0000256" key="1">
    <source>
        <dbReference type="ARBA" id="ARBA00009747"/>
    </source>
</evidence>
<comment type="catalytic activity">
    <reaction evidence="8">
        <text>L-threonyl-[protein] + ATP = 3-O-(5'-adenylyl)-L-threonyl-[protein] + diphosphate</text>
        <dbReference type="Rhea" id="RHEA:54292"/>
        <dbReference type="Rhea" id="RHEA-COMP:11060"/>
        <dbReference type="Rhea" id="RHEA-COMP:13847"/>
        <dbReference type="ChEBI" id="CHEBI:30013"/>
        <dbReference type="ChEBI" id="CHEBI:30616"/>
        <dbReference type="ChEBI" id="CHEBI:33019"/>
        <dbReference type="ChEBI" id="CHEBI:138113"/>
        <dbReference type="EC" id="2.7.7.108"/>
    </reaction>
</comment>
<dbReference type="PANTHER" id="PTHR32057">
    <property type="entry name" value="PROTEIN ADENYLYLTRANSFERASE SELO, MITOCHONDRIAL"/>
    <property type="match status" value="1"/>
</dbReference>
<evidence type="ECO:0000256" key="4">
    <source>
        <dbReference type="ARBA" id="ARBA00022723"/>
    </source>
</evidence>
<keyword evidence="5 8" id="KW-0547">Nucleotide-binding</keyword>
<evidence type="ECO:0000256" key="8">
    <source>
        <dbReference type="HAMAP-Rule" id="MF_00692"/>
    </source>
</evidence>
<keyword evidence="6 8" id="KW-0067">ATP-binding</keyword>
<comment type="cofactor">
    <cofactor evidence="8">
        <name>Mg(2+)</name>
        <dbReference type="ChEBI" id="CHEBI:18420"/>
    </cofactor>
    <cofactor evidence="8">
        <name>Mn(2+)</name>
        <dbReference type="ChEBI" id="CHEBI:29035"/>
    </cofactor>
</comment>
<comment type="catalytic activity">
    <reaction evidence="8">
        <text>L-seryl-[protein] + UTP = O-(5'-uridylyl)-L-seryl-[protein] + diphosphate</text>
        <dbReference type="Rhea" id="RHEA:64604"/>
        <dbReference type="Rhea" id="RHEA-COMP:9863"/>
        <dbReference type="Rhea" id="RHEA-COMP:16635"/>
        <dbReference type="ChEBI" id="CHEBI:29999"/>
        <dbReference type="ChEBI" id="CHEBI:33019"/>
        <dbReference type="ChEBI" id="CHEBI:46398"/>
        <dbReference type="ChEBI" id="CHEBI:156051"/>
    </reaction>
</comment>
<evidence type="ECO:0000256" key="2">
    <source>
        <dbReference type="ARBA" id="ARBA00022679"/>
    </source>
</evidence>
<feature type="region of interest" description="Disordered" evidence="9">
    <location>
        <begin position="1"/>
        <end position="21"/>
    </location>
</feature>
<feature type="binding site" evidence="8">
    <location>
        <position position="134"/>
    </location>
    <ligand>
        <name>ATP</name>
        <dbReference type="ChEBI" id="CHEBI:30616"/>
    </ligand>
</feature>
<feature type="binding site" evidence="8">
    <location>
        <position position="270"/>
    </location>
    <ligand>
        <name>Mg(2+)</name>
        <dbReference type="ChEBI" id="CHEBI:18420"/>
    </ligand>
</feature>
<evidence type="ECO:0000256" key="6">
    <source>
        <dbReference type="ARBA" id="ARBA00022840"/>
    </source>
</evidence>
<comment type="caution">
    <text evidence="10">The sequence shown here is derived from an EMBL/GenBank/DDBJ whole genome shotgun (WGS) entry which is preliminary data.</text>
</comment>
<keyword evidence="8" id="KW-0464">Manganese</keyword>
<accession>A0ABS7XZJ2</accession>
<feature type="binding site" evidence="8">
    <location>
        <position position="100"/>
    </location>
    <ligand>
        <name>ATP</name>
        <dbReference type="ChEBI" id="CHEBI:30616"/>
    </ligand>
</feature>
<keyword evidence="3 8" id="KW-0548">Nucleotidyltransferase</keyword>
<proteinExistence type="inferred from homology"/>
<feature type="binding site" evidence="8">
    <location>
        <position position="103"/>
    </location>
    <ligand>
        <name>ATP</name>
        <dbReference type="ChEBI" id="CHEBI:30616"/>
    </ligand>
</feature>
<feature type="binding site" evidence="8">
    <location>
        <position position="102"/>
    </location>
    <ligand>
        <name>ATP</name>
        <dbReference type="ChEBI" id="CHEBI:30616"/>
    </ligand>
</feature>
<keyword evidence="4 8" id="KW-0479">Metal-binding</keyword>
<comment type="catalytic activity">
    <reaction evidence="8">
        <text>L-tyrosyl-[protein] + ATP = O-(5'-adenylyl)-L-tyrosyl-[protein] + diphosphate</text>
        <dbReference type="Rhea" id="RHEA:54288"/>
        <dbReference type="Rhea" id="RHEA-COMP:10136"/>
        <dbReference type="Rhea" id="RHEA-COMP:13846"/>
        <dbReference type="ChEBI" id="CHEBI:30616"/>
        <dbReference type="ChEBI" id="CHEBI:33019"/>
        <dbReference type="ChEBI" id="CHEBI:46858"/>
        <dbReference type="ChEBI" id="CHEBI:83624"/>
        <dbReference type="EC" id="2.7.7.108"/>
    </reaction>
</comment>
<feature type="binding site" evidence="8">
    <location>
        <position position="135"/>
    </location>
    <ligand>
        <name>ATP</name>
        <dbReference type="ChEBI" id="CHEBI:30616"/>
    </ligand>
</feature>
<organism evidence="10 11">
    <name type="scientific">Winogradskyella vincentii</name>
    <dbReference type="NCBI Taxonomy" id="2877122"/>
    <lineage>
        <taxon>Bacteria</taxon>
        <taxon>Pseudomonadati</taxon>
        <taxon>Bacteroidota</taxon>
        <taxon>Flavobacteriia</taxon>
        <taxon>Flavobacteriales</taxon>
        <taxon>Flavobacteriaceae</taxon>
        <taxon>Winogradskyella</taxon>
    </lineage>
</organism>
<evidence type="ECO:0000256" key="3">
    <source>
        <dbReference type="ARBA" id="ARBA00022695"/>
    </source>
</evidence>
<feature type="binding site" evidence="8">
    <location>
        <position position="279"/>
    </location>
    <ligand>
        <name>Mg(2+)</name>
        <dbReference type="ChEBI" id="CHEBI:18420"/>
    </ligand>
</feature>
<feature type="active site" description="Proton acceptor" evidence="8">
    <location>
        <position position="269"/>
    </location>
</feature>
<evidence type="ECO:0000256" key="7">
    <source>
        <dbReference type="ARBA" id="ARBA00022842"/>
    </source>
</evidence>
<dbReference type="NCBIfam" id="NF000658">
    <property type="entry name" value="PRK00029.1"/>
    <property type="match status" value="1"/>
</dbReference>
<comment type="function">
    <text evidence="8">Nucleotidyltransferase involved in the post-translational modification of proteins. It can catalyze the addition of adenosine monophosphate (AMP) or uridine monophosphate (UMP) to a protein, resulting in modifications known as AMPylation and UMPylation.</text>
</comment>
<evidence type="ECO:0000313" key="11">
    <source>
        <dbReference type="Proteomes" id="UP001198402"/>
    </source>
</evidence>
<reference evidence="11" key="1">
    <citation type="submission" date="2023-07" db="EMBL/GenBank/DDBJ databases">
        <authorList>
            <person name="Yue Y."/>
        </authorList>
    </citation>
    <scope>NUCLEOTIDE SEQUENCE [LARGE SCALE GENOMIC DNA]</scope>
    <source>
        <strain evidence="11">2Y89</strain>
    </source>
</reference>
<protein>
    <recommendedName>
        <fullName evidence="8">Protein nucleotidyltransferase YdiU</fullName>
        <ecNumber evidence="8">2.7.7.-</ecNumber>
    </recommendedName>
    <alternativeName>
        <fullName evidence="8">Protein adenylyltransferase YdiU</fullName>
        <ecNumber evidence="8">2.7.7.108</ecNumber>
    </alternativeName>
    <alternativeName>
        <fullName evidence="8">Protein uridylyltransferase YdiU</fullName>
        <ecNumber evidence="8">2.7.7.-</ecNumber>
    </alternativeName>
</protein>
<feature type="binding site" evidence="8">
    <location>
        <position position="279"/>
    </location>
    <ligand>
        <name>ATP</name>
        <dbReference type="ChEBI" id="CHEBI:30616"/>
    </ligand>
</feature>